<dbReference type="Proteomes" id="UP001500034">
    <property type="component" value="Unassembled WGS sequence"/>
</dbReference>
<evidence type="ECO:0000313" key="3">
    <source>
        <dbReference type="Proteomes" id="UP001500034"/>
    </source>
</evidence>
<feature type="region of interest" description="Disordered" evidence="1">
    <location>
        <begin position="186"/>
        <end position="219"/>
    </location>
</feature>
<dbReference type="EMBL" id="BAABCQ010000040">
    <property type="protein sequence ID" value="GAA3974570.1"/>
    <property type="molecule type" value="Genomic_DNA"/>
</dbReference>
<keyword evidence="3" id="KW-1185">Reference proteome</keyword>
<dbReference type="Pfam" id="PF13376">
    <property type="entry name" value="OmdA"/>
    <property type="match status" value="1"/>
</dbReference>
<name>A0ABP7Q0L7_9ACTN</name>
<evidence type="ECO:0000256" key="1">
    <source>
        <dbReference type="SAM" id="MobiDB-lite"/>
    </source>
</evidence>
<dbReference type="RefSeq" id="WP_345592118.1">
    <property type="nucleotide sequence ID" value="NZ_BAABCQ010000040.1"/>
</dbReference>
<organism evidence="2 3">
    <name type="scientific">Streptomyces marokkonensis</name>
    <dbReference type="NCBI Taxonomy" id="324855"/>
    <lineage>
        <taxon>Bacteria</taxon>
        <taxon>Bacillati</taxon>
        <taxon>Actinomycetota</taxon>
        <taxon>Actinomycetes</taxon>
        <taxon>Kitasatosporales</taxon>
        <taxon>Streptomycetaceae</taxon>
        <taxon>Streptomyces</taxon>
    </lineage>
</organism>
<evidence type="ECO:0000313" key="2">
    <source>
        <dbReference type="EMBL" id="GAA3974570.1"/>
    </source>
</evidence>
<protein>
    <submittedName>
        <fullName evidence="2">YdeI family protein</fullName>
    </submittedName>
</protein>
<feature type="compositionally biased region" description="Low complexity" evidence="1">
    <location>
        <begin position="208"/>
        <end position="219"/>
    </location>
</feature>
<reference evidence="3" key="1">
    <citation type="journal article" date="2019" name="Int. J. Syst. Evol. Microbiol.">
        <title>The Global Catalogue of Microorganisms (GCM) 10K type strain sequencing project: providing services to taxonomists for standard genome sequencing and annotation.</title>
        <authorList>
            <consortium name="The Broad Institute Genomics Platform"/>
            <consortium name="The Broad Institute Genome Sequencing Center for Infectious Disease"/>
            <person name="Wu L."/>
            <person name="Ma J."/>
        </authorList>
    </citation>
    <scope>NUCLEOTIDE SEQUENCE [LARGE SCALE GENOMIC DNA]</scope>
    <source>
        <strain evidence="3">JCM 17027</strain>
    </source>
</reference>
<proteinExistence type="predicted"/>
<comment type="caution">
    <text evidence="2">The sequence shown here is derived from an EMBL/GenBank/DDBJ whole genome shotgun (WGS) entry which is preliminary data.</text>
</comment>
<gene>
    <name evidence="2" type="ORF">GCM10022384_26240</name>
</gene>
<sequence length="219" mass="23786">MEALNGVDVVAFPDAAAFEDWLTEHHTRREGVWVKVAKKASGIASVTDDELVDVGLCWGWISGQRRGLDDRYYLQKYGPRRPRSLWSRVNAEKVAALAAAGRMRESGLAEVRRAQEDGRWDRAYASQATAVVPDDLAAALDAAPAARAAFDALDRTARYLVMLPLFQAATPQTRRTRLERAVRDLARGRQADGTEQSQPFGTSGGHGTSASNGSNASSS</sequence>
<accession>A0ABP7Q0L7</accession>